<gene>
    <name evidence="1" type="ORF">EV192_109132</name>
</gene>
<organism evidence="1 2">
    <name type="scientific">Actinocrispum wychmicini</name>
    <dbReference type="NCBI Taxonomy" id="1213861"/>
    <lineage>
        <taxon>Bacteria</taxon>
        <taxon>Bacillati</taxon>
        <taxon>Actinomycetota</taxon>
        <taxon>Actinomycetes</taxon>
        <taxon>Pseudonocardiales</taxon>
        <taxon>Pseudonocardiaceae</taxon>
        <taxon>Actinocrispum</taxon>
    </lineage>
</organism>
<comment type="caution">
    <text evidence="1">The sequence shown here is derived from an EMBL/GenBank/DDBJ whole genome shotgun (WGS) entry which is preliminary data.</text>
</comment>
<proteinExistence type="predicted"/>
<evidence type="ECO:0000313" key="1">
    <source>
        <dbReference type="EMBL" id="TCO54152.1"/>
    </source>
</evidence>
<dbReference type="AlphaFoldDB" id="A0A4R2J8S0"/>
<reference evidence="1 2" key="1">
    <citation type="submission" date="2019-03" db="EMBL/GenBank/DDBJ databases">
        <title>Genomic Encyclopedia of Type Strains, Phase IV (KMG-IV): sequencing the most valuable type-strain genomes for metagenomic binning, comparative biology and taxonomic classification.</title>
        <authorList>
            <person name="Goeker M."/>
        </authorList>
    </citation>
    <scope>NUCLEOTIDE SEQUENCE [LARGE SCALE GENOMIC DNA]</scope>
    <source>
        <strain evidence="1 2">DSM 45934</strain>
    </source>
</reference>
<dbReference type="Proteomes" id="UP000295680">
    <property type="component" value="Unassembled WGS sequence"/>
</dbReference>
<name>A0A4R2J8S0_9PSEU</name>
<dbReference type="RefSeq" id="WP_132123146.1">
    <property type="nucleotide sequence ID" value="NZ_SLWS01000009.1"/>
</dbReference>
<protein>
    <submittedName>
        <fullName evidence="1">Uncharacterized protein</fullName>
    </submittedName>
</protein>
<dbReference type="EMBL" id="SLWS01000009">
    <property type="protein sequence ID" value="TCO54152.1"/>
    <property type="molecule type" value="Genomic_DNA"/>
</dbReference>
<keyword evidence="2" id="KW-1185">Reference proteome</keyword>
<sequence>MQIAACSEDQTDNTYGALYELLTANDGRAADDLRIDVGLTRCFLTDRPGRLEPVTASAGSREGQRVTYAVLDETHLWTLSNGGRALAKTLRRNVAKMRGRSYETTNSFTPGEGSMAEDTHKAATTATAGVFYDAVQAPEVSQDAPDGELRVALAVAYGDARWVDLDRLVAEIRDPDTAWEDALRFLFNQPTDNRLKAVHAARWGSLVRPDVQVERGARVGLGSTVPSRTTRPRCVPARWWTVGRTRS</sequence>
<accession>A0A4R2J8S0</accession>
<evidence type="ECO:0000313" key="2">
    <source>
        <dbReference type="Proteomes" id="UP000295680"/>
    </source>
</evidence>
<dbReference type="OrthoDB" id="3197057at2"/>